<evidence type="ECO:0000313" key="3">
    <source>
        <dbReference type="Proteomes" id="UP001162001"/>
    </source>
</evidence>
<reference evidence="2 3" key="1">
    <citation type="submission" date="2020-04" db="EMBL/GenBank/DDBJ databases">
        <title>Advantages and limits of metagenomic assembly and binning of a giant virus.</title>
        <authorList>
            <person name="Schulz F."/>
            <person name="Andreani J."/>
            <person name="Francis R."/>
            <person name="Boudjemaa H."/>
            <person name="Bou Khalil J.Y."/>
            <person name="Lee J."/>
            <person name="La Scola B."/>
            <person name="Woyke T."/>
        </authorList>
    </citation>
    <scope>NUCLEOTIDE SEQUENCE [LARGE SCALE GENOMIC DNA]</scope>
    <source>
        <strain evidence="2 3">FV1/VV64</strain>
    </source>
</reference>
<protein>
    <submittedName>
        <fullName evidence="2">Uncharacterized protein</fullName>
    </submittedName>
</protein>
<sequence>MSDKLYKLALLVVFILAIIQIYLFFVEKPMIIEAKYEHMNPSLLTHQYENLAAEPGVKPEIDYYVKENRYDSEQKYTPKLRDPLSTQPRLGCGPKFDWDVNLNPGANNTYGDLLWHETSPRMVMNDNCIGCKNFTREKSYNEPTGVASDLTSSYAGSSYEGSLDEHKILPEEFKLYNKAMSCGNGSGLPPLTSYDGRCNVK</sequence>
<dbReference type="Proteomes" id="UP001162001">
    <property type="component" value="Segment"/>
</dbReference>
<proteinExistence type="predicted"/>
<keyword evidence="1" id="KW-1133">Transmembrane helix</keyword>
<keyword evidence="1" id="KW-0472">Membrane</keyword>
<organism evidence="2 3">
    <name type="scientific">Fadolivirus FV1/VV64</name>
    <dbReference type="NCBI Taxonomy" id="3070911"/>
    <lineage>
        <taxon>Viruses</taxon>
        <taxon>Varidnaviria</taxon>
        <taxon>Bamfordvirae</taxon>
        <taxon>Nucleocytoviricota</taxon>
        <taxon>Megaviricetes</taxon>
        <taxon>Imitervirales</taxon>
        <taxon>Mimiviridae</taxon>
        <taxon>Klosneuvirinae</taxon>
        <taxon>Fadolivirus</taxon>
        <taxon>Fadolivirus algeromassiliense</taxon>
    </lineage>
</organism>
<name>A0A7D3UUH6_9VIRU</name>
<keyword evidence="3" id="KW-1185">Reference proteome</keyword>
<gene>
    <name evidence="2" type="ORF">Fadolivirus_1_693</name>
</gene>
<evidence type="ECO:0000313" key="2">
    <source>
        <dbReference type="EMBL" id="QKF94151.1"/>
    </source>
</evidence>
<keyword evidence="1" id="KW-0812">Transmembrane</keyword>
<evidence type="ECO:0000256" key="1">
    <source>
        <dbReference type="SAM" id="Phobius"/>
    </source>
</evidence>
<feature type="transmembrane region" description="Helical" evidence="1">
    <location>
        <begin position="6"/>
        <end position="25"/>
    </location>
</feature>
<dbReference type="EMBL" id="MT418680">
    <property type="protein sequence ID" value="QKF94151.1"/>
    <property type="molecule type" value="Genomic_DNA"/>
</dbReference>
<accession>A0A7D3UUH6</accession>